<protein>
    <recommendedName>
        <fullName evidence="3">Nuclease SbcCD subunit C</fullName>
    </recommendedName>
</protein>
<proteinExistence type="inferred from homology"/>
<name>A0A7C3KEA1_9CYAN</name>
<evidence type="ECO:0000256" key="3">
    <source>
        <dbReference type="ARBA" id="ARBA00013368"/>
    </source>
</evidence>
<evidence type="ECO:0000256" key="1">
    <source>
        <dbReference type="ARBA" id="ARBA00006930"/>
    </source>
</evidence>
<dbReference type="GO" id="GO:0006302">
    <property type="term" value="P:double-strand break repair"/>
    <property type="evidence" value="ECO:0007669"/>
    <property type="project" value="InterPro"/>
</dbReference>
<dbReference type="InterPro" id="IPR027417">
    <property type="entry name" value="P-loop_NTPase"/>
</dbReference>
<reference evidence="7" key="1">
    <citation type="journal article" date="2020" name="mSystems">
        <title>Genome- and Community-Level Interaction Insights into Carbon Utilization and Element Cycling Functions of Hydrothermarchaeota in Hydrothermal Sediment.</title>
        <authorList>
            <person name="Zhou Z."/>
            <person name="Liu Y."/>
            <person name="Xu W."/>
            <person name="Pan J."/>
            <person name="Luo Z.H."/>
            <person name="Li M."/>
        </authorList>
    </citation>
    <scope>NUCLEOTIDE SEQUENCE [LARGE SCALE GENOMIC DNA]</scope>
    <source>
        <strain evidence="7">SpSt-418</strain>
    </source>
</reference>
<comment type="subunit">
    <text evidence="2">Heterodimer of SbcC and SbcD.</text>
</comment>
<evidence type="ECO:0000259" key="5">
    <source>
        <dbReference type="Pfam" id="PF02463"/>
    </source>
</evidence>
<keyword evidence="4" id="KW-0175">Coiled coil</keyword>
<dbReference type="PANTHER" id="PTHR32114:SF2">
    <property type="entry name" value="ABC TRANSPORTER ABCH.3"/>
    <property type="match status" value="1"/>
</dbReference>
<feature type="coiled-coil region" evidence="4">
    <location>
        <begin position="668"/>
        <end position="709"/>
    </location>
</feature>
<accession>A0A7C3KEA1</accession>
<dbReference type="EMBL" id="DSRU01000057">
    <property type="protein sequence ID" value="HFM97142.1"/>
    <property type="molecule type" value="Genomic_DNA"/>
</dbReference>
<feature type="coiled-coil region" evidence="4">
    <location>
        <begin position="178"/>
        <end position="260"/>
    </location>
</feature>
<dbReference type="SUPFAM" id="SSF52540">
    <property type="entry name" value="P-loop containing nucleoside triphosphate hydrolases"/>
    <property type="match status" value="2"/>
</dbReference>
<dbReference type="Gene3D" id="3.40.50.300">
    <property type="entry name" value="P-loop containing nucleotide triphosphate hydrolases"/>
    <property type="match status" value="2"/>
</dbReference>
<organism evidence="7">
    <name type="scientific">Oscillatoriales cyanobacterium SpSt-418</name>
    <dbReference type="NCBI Taxonomy" id="2282169"/>
    <lineage>
        <taxon>Bacteria</taxon>
        <taxon>Bacillati</taxon>
        <taxon>Cyanobacteriota</taxon>
        <taxon>Cyanophyceae</taxon>
        <taxon>Oscillatoriophycideae</taxon>
        <taxon>Oscillatoriales</taxon>
    </lineage>
</organism>
<feature type="coiled-coil region" evidence="4">
    <location>
        <begin position="295"/>
        <end position="387"/>
    </location>
</feature>
<feature type="domain" description="RecF/RecN/SMC N-terminal" evidence="5">
    <location>
        <begin position="413"/>
        <end position="907"/>
    </location>
</feature>
<dbReference type="GO" id="GO:0016887">
    <property type="term" value="F:ATP hydrolysis activity"/>
    <property type="evidence" value="ECO:0007669"/>
    <property type="project" value="InterPro"/>
</dbReference>
<dbReference type="AlphaFoldDB" id="A0A7C3KEA1"/>
<comment type="caution">
    <text evidence="7">The sequence shown here is derived from an EMBL/GenBank/DDBJ whole genome shotgun (WGS) entry which is preliminary data.</text>
</comment>
<evidence type="ECO:0000259" key="6">
    <source>
        <dbReference type="Pfam" id="PF13476"/>
    </source>
</evidence>
<feature type="domain" description="Rad50/SbcC-type AAA" evidence="6">
    <location>
        <begin position="6"/>
        <end position="250"/>
    </location>
</feature>
<comment type="similarity">
    <text evidence="1">Belongs to the SMC family. SbcC subfamily.</text>
</comment>
<evidence type="ECO:0000256" key="4">
    <source>
        <dbReference type="SAM" id="Coils"/>
    </source>
</evidence>
<dbReference type="Pfam" id="PF13476">
    <property type="entry name" value="AAA_23"/>
    <property type="match status" value="1"/>
</dbReference>
<evidence type="ECO:0000313" key="7">
    <source>
        <dbReference type="EMBL" id="HFM97142.1"/>
    </source>
</evidence>
<dbReference type="InterPro" id="IPR003395">
    <property type="entry name" value="RecF/RecN/SMC_N"/>
</dbReference>
<dbReference type="InterPro" id="IPR038729">
    <property type="entry name" value="Rad50/SbcC_AAA"/>
</dbReference>
<dbReference type="PANTHER" id="PTHR32114">
    <property type="entry name" value="ABC TRANSPORTER ABCH.3"/>
    <property type="match status" value="1"/>
</dbReference>
<evidence type="ECO:0000256" key="2">
    <source>
        <dbReference type="ARBA" id="ARBA00011322"/>
    </source>
</evidence>
<sequence>MEILSVALKNFKSHADRHFAFEPGMNAICGENGAGKTSILEAIAWALFNHRGAYTTDDLIRNGAGSAQVAVEFVSNRDHRTYRVQRCTRAGYTIYDPQLGQKLDYTRIDDEVMPWLCDHFGLPRGTDLGRLFANTIGVPQGTFTADFLKTDKERRDTFDKILKLEEYRQAYQKMASLEKFAKADAESVERAIARYDEELEGFDQLQTRQQAQVQELQQAQAELQQTQTAIAQLQQELEQLTAQANQIQQLERDGEQLQLQIQAQTTYLQQLQVDLQQSETATAICTQHRPAFQAYQQAEQTLTELEQQRKQERSLQQQLVKHNQQLAKHEAQLAALTSQQTRLAQAQATLEQLTPKIEQQTQLETDLQAIREQLQAIAALKQTQQQQTIQVAQKQAQLQTLATKIAKTQALAKPIQQIPALEQQQHRLQQQISRIAAAQQFEADLHQLVQQADLTGQQQQVRSQHAIAILSEIQQTVPLWSDAVASVVQVIQQGGDWQAQVMQALRGILADLSEQIDPDKLEQQLHQIQTDLQLARQQQAEYANLEWLLDQQEELTTAITELQTSLPLLQQQLATVPVLEQRHTVLTQQLTTLDDPRGRCRLLQQELRQAGKLEGELETVQAAISTVQGAIAQVQAELVVFHDLDERVQAQQAIRIEHQVAYQEYLAYRELANTRKSKQQQIQEVTDQLEVLQNKYQQVNQEGDRCRQNFDVQQFQTLQLAYQNAKEKQIALNANLPTLQKLLAELDQQLGRLTTLKTERATAAAQLKQQQKVTRFIKFARESYKKAGPRITERYVQRISWEADRLFRELLNRPNVNLEWTRDYEILVREEAHTRRFVNLSGGEQMCAALAVRLALLKVLADLDVAFFDEPTTNMDKARRSHLADAISNIKSFRQLFVISHDDTFENLTGNVVIVQREI</sequence>
<dbReference type="Pfam" id="PF02463">
    <property type="entry name" value="SMC_N"/>
    <property type="match status" value="1"/>
</dbReference>
<gene>
    <name evidence="7" type="ORF">ENR64_05110</name>
</gene>